<evidence type="ECO:0008006" key="3">
    <source>
        <dbReference type="Google" id="ProtNLM"/>
    </source>
</evidence>
<evidence type="ECO:0000313" key="2">
    <source>
        <dbReference type="Proteomes" id="UP000662373"/>
    </source>
</evidence>
<organism evidence="1 2">
    <name type="scientific">Gelidibacter salicanalis</name>
    <dbReference type="NCBI Taxonomy" id="291193"/>
    <lineage>
        <taxon>Bacteria</taxon>
        <taxon>Pseudomonadati</taxon>
        <taxon>Bacteroidota</taxon>
        <taxon>Flavobacteriia</taxon>
        <taxon>Flavobacteriales</taxon>
        <taxon>Flavobacteriaceae</taxon>
        <taxon>Gelidibacter</taxon>
    </lineage>
</organism>
<accession>A0A934KW24</accession>
<comment type="caution">
    <text evidence="1">The sequence shown here is derived from an EMBL/GenBank/DDBJ whole genome shotgun (WGS) entry which is preliminary data.</text>
</comment>
<gene>
    <name evidence="1" type="ORF">JEM65_20700</name>
</gene>
<dbReference type="AlphaFoldDB" id="A0A934KW24"/>
<dbReference type="Proteomes" id="UP000662373">
    <property type="component" value="Unassembled WGS sequence"/>
</dbReference>
<sequence>MKKTILLITCLLSIFSIYSQVNIGRKRGLGNLYVVEHNDKLYDIIKKTTTHFVVPDGLDFNETKKTIEEIWTFNSIKFISEVDYQKDELISTDNSIIKFQDKNYIKTKETIGANDKRIVGAIDLYKFQMFYYEEVSEKSNGKIKKEIGQIAEIIFTPDNYYRFLGKEAGYTGDFEIGYVEKPSLFNLGANEFTIKTEDDGNSYTYLKTPESYNFHLGYIKNYFQTLNNKLTDNESLKIRDEIKNKDKLKELKSKTLYVPNWLLKDYSAFKLKVTKVLKPEELFEDYKYDFKVLSNEELNSKILNKDEFYYLMHTTYNGEKVISIINSLTGVIIYSIVDNSSNLIEKSDLKDINKLIK</sequence>
<name>A0A934KW24_9FLAO</name>
<dbReference type="EMBL" id="JAEHJZ010000077">
    <property type="protein sequence ID" value="MBJ7883055.1"/>
    <property type="molecule type" value="Genomic_DNA"/>
</dbReference>
<proteinExistence type="predicted"/>
<protein>
    <recommendedName>
        <fullName evidence="3">DUF4340 domain-containing protein</fullName>
    </recommendedName>
</protein>
<reference evidence="1 2" key="1">
    <citation type="submission" date="2020-09" db="EMBL/GenBank/DDBJ databases">
        <title>Draft genome of Gelidibacter salicanalis PAMC21136.</title>
        <authorList>
            <person name="Park H."/>
        </authorList>
    </citation>
    <scope>NUCLEOTIDE SEQUENCE [LARGE SCALE GENOMIC DNA]</scope>
    <source>
        <strain evidence="1 2">PAMC21136</strain>
    </source>
</reference>
<keyword evidence="2" id="KW-1185">Reference proteome</keyword>
<dbReference type="RefSeq" id="WP_199603602.1">
    <property type="nucleotide sequence ID" value="NZ_JAEHJZ010000077.1"/>
</dbReference>
<evidence type="ECO:0000313" key="1">
    <source>
        <dbReference type="EMBL" id="MBJ7883055.1"/>
    </source>
</evidence>